<feature type="chain" id="PRO_5016298626" evidence="1">
    <location>
        <begin position="25"/>
        <end position="691"/>
    </location>
</feature>
<dbReference type="GO" id="GO:0016787">
    <property type="term" value="F:hydrolase activity"/>
    <property type="evidence" value="ECO:0007669"/>
    <property type="project" value="UniProtKB-KW"/>
</dbReference>
<evidence type="ECO:0000256" key="1">
    <source>
        <dbReference type="SAM" id="SignalP"/>
    </source>
</evidence>
<comment type="caution">
    <text evidence="5">The sequence shown here is derived from an EMBL/GenBank/DDBJ whole genome shotgun (WGS) entry which is preliminary data.</text>
</comment>
<proteinExistence type="predicted"/>
<dbReference type="Pfam" id="PF20736">
    <property type="entry name" value="Glyco_hydro127M"/>
    <property type="match status" value="1"/>
</dbReference>
<dbReference type="EMBL" id="QHKM01000001">
    <property type="protein sequence ID" value="RAK69290.1"/>
    <property type="molecule type" value="Genomic_DNA"/>
</dbReference>
<name>A0A328BPT2_9BACT</name>
<feature type="signal peptide" evidence="1">
    <location>
        <begin position="1"/>
        <end position="24"/>
    </location>
</feature>
<reference evidence="6" key="1">
    <citation type="submission" date="2018-05" db="EMBL/GenBank/DDBJ databases">
        <authorList>
            <person name="Nie L."/>
        </authorList>
    </citation>
    <scope>NUCLEOTIDE SEQUENCE [LARGE SCALE GENOMIC DNA]</scope>
    <source>
        <strain evidence="6">NL</strain>
    </source>
</reference>
<keyword evidence="1" id="KW-0732">Signal</keyword>
<keyword evidence="5" id="KW-0378">Hydrolase</keyword>
<gene>
    <name evidence="5" type="ORF">DLM85_00025</name>
</gene>
<dbReference type="GO" id="GO:0005975">
    <property type="term" value="P:carbohydrate metabolic process"/>
    <property type="evidence" value="ECO:0007669"/>
    <property type="project" value="InterPro"/>
</dbReference>
<evidence type="ECO:0000259" key="2">
    <source>
        <dbReference type="Pfam" id="PF07944"/>
    </source>
</evidence>
<dbReference type="Pfam" id="PF20737">
    <property type="entry name" value="Glyco_hydro127C"/>
    <property type="match status" value="1"/>
</dbReference>
<evidence type="ECO:0000259" key="4">
    <source>
        <dbReference type="Pfam" id="PF20737"/>
    </source>
</evidence>
<feature type="domain" description="Non-reducing end beta-L-arabinofuranosidase-like GH127 catalytic" evidence="2">
    <location>
        <begin position="45"/>
        <end position="439"/>
    </location>
</feature>
<feature type="domain" description="Non-reducing end beta-L-arabinofuranosidase-like GH127 C-terminal" evidence="4">
    <location>
        <begin position="565"/>
        <end position="671"/>
    </location>
</feature>
<dbReference type="SUPFAM" id="SSF48208">
    <property type="entry name" value="Six-hairpin glycosidases"/>
    <property type="match status" value="1"/>
</dbReference>
<evidence type="ECO:0000259" key="3">
    <source>
        <dbReference type="Pfam" id="PF20736"/>
    </source>
</evidence>
<dbReference type="InterPro" id="IPR008928">
    <property type="entry name" value="6-hairpin_glycosidase_sf"/>
</dbReference>
<organism evidence="5 6">
    <name type="scientific">Hymenobacter edaphi</name>
    <dbReference type="NCBI Taxonomy" id="2211146"/>
    <lineage>
        <taxon>Bacteria</taxon>
        <taxon>Pseudomonadati</taxon>
        <taxon>Bacteroidota</taxon>
        <taxon>Cytophagia</taxon>
        <taxon>Cytophagales</taxon>
        <taxon>Hymenobacteraceae</taxon>
        <taxon>Hymenobacter</taxon>
    </lineage>
</organism>
<dbReference type="InterPro" id="IPR049174">
    <property type="entry name" value="Beta-AFase-like"/>
</dbReference>
<accession>A0A328BPT2</accession>
<dbReference type="Proteomes" id="UP000248553">
    <property type="component" value="Unassembled WGS sequence"/>
</dbReference>
<dbReference type="InterPro" id="IPR012878">
    <property type="entry name" value="Beta-AFase-like_GH127_cat"/>
</dbReference>
<feature type="domain" description="Non-reducing end beta-L-arabinofuranosidase-like GH127 middle" evidence="3">
    <location>
        <begin position="451"/>
        <end position="563"/>
    </location>
</feature>
<dbReference type="Pfam" id="PF07944">
    <property type="entry name" value="Beta-AFase-like_GH127_cat"/>
    <property type="match status" value="1"/>
</dbReference>
<dbReference type="PANTHER" id="PTHR43465">
    <property type="entry name" value="DUF1680 DOMAIN PROTEIN (AFU_ORTHOLOGUE AFUA_1G08910)"/>
    <property type="match status" value="1"/>
</dbReference>
<keyword evidence="6" id="KW-1185">Reference proteome</keyword>
<dbReference type="InterPro" id="IPR049046">
    <property type="entry name" value="Beta-AFase-like_GH127_middle"/>
</dbReference>
<dbReference type="PANTHER" id="PTHR43465:SF2">
    <property type="entry name" value="DUF1680 DOMAIN PROTEIN (AFU_ORTHOLOGUE AFUA_1G08910)"/>
    <property type="match status" value="1"/>
</dbReference>
<dbReference type="InterPro" id="IPR049049">
    <property type="entry name" value="Beta-AFase-like_GH127_C"/>
</dbReference>
<dbReference type="AlphaFoldDB" id="A0A328BPT2"/>
<evidence type="ECO:0000313" key="5">
    <source>
        <dbReference type="EMBL" id="RAK69290.1"/>
    </source>
</evidence>
<sequence>MTLPLSHCCRSAALWLVAAAPALAQPAKPARPADYPIQAVSFTRVKLADNFWLPRLKTNTEVTIPASFQRCEATNRVKNFEMAAARTGKFATIFPFDDTDIYKTLEGAAYSLQLYPDEKLDQYMDALIAKVAAAQEPDGYLYTARTIDPAHPHDWAGPERWVKERELSHELYNAGHLYEAAVAHYEATGKKTLLTIALKNADLVCSVFGPGKRAVAPGHEIVEMGLVKLYRVTGKPEYLRTARFFLEQRGQHSGYDAKSPDPWRNGSYWQDHQPVVAQKEAVGHAVRAEYLYSAMADVAALTGDQRMLAAVDSIWQNMVGKKLYVTGGTGAVPGGERFGGNYELPNATAYNETCAAVANVYWNQRMFLLHGEAKYIDVLEKVLYNGLISGVGLDGKSFFYSNALQIKNSASFPQTEPQRAGWFDCSCCPTNLARLFPALPGYVYAQRGRDVYANLFISGTTDLTVDKQAVRVTQQHNYPWDGQLKFTVSPATATEFNLLLRLPGWARGEALPSDLYRFADAPAAPAIGIRVNGQPVRYAMRNGYAVLARKWRKNDVVELVLPMDVRQVLANPRVVDNQGKVALQRGPLVYCAEWKDNNGKASNLLVPAATAFTARYQPAELNGIVQLTATVPAVQVDAGSNSISTARQTLTAIPYYAWANRGPGEMTVWFPARILDVDLVTRPALQAEQKK</sequence>
<protein>
    <submittedName>
        <fullName evidence="5">Glycoside hydrolase family 127 protein</fullName>
    </submittedName>
</protein>
<dbReference type="OrthoDB" id="9757939at2"/>
<dbReference type="RefSeq" id="WP_111476026.1">
    <property type="nucleotide sequence ID" value="NZ_QHKM01000001.1"/>
</dbReference>
<evidence type="ECO:0000313" key="6">
    <source>
        <dbReference type="Proteomes" id="UP000248553"/>
    </source>
</evidence>